<reference evidence="1" key="1">
    <citation type="submission" date="2018-11" db="EMBL/GenBank/DDBJ databases">
        <authorList>
            <consortium name="Genoscope - CEA"/>
            <person name="William W."/>
        </authorList>
    </citation>
    <scope>NUCLEOTIDE SEQUENCE</scope>
</reference>
<accession>A0A3P6DFM7</accession>
<proteinExistence type="predicted"/>
<sequence length="71" mass="8329">MRCLMILRIEKTRRIEEEKTRTLIERKASDMARRLLILEMTTTCPTVILLEGVMGSILCCRQHDSLIRILL</sequence>
<dbReference type="AlphaFoldDB" id="A0A3P6DFM7"/>
<gene>
    <name evidence="1" type="ORF">BOLC9T55336H</name>
</gene>
<organism evidence="1">
    <name type="scientific">Brassica oleracea</name>
    <name type="common">Wild cabbage</name>
    <dbReference type="NCBI Taxonomy" id="3712"/>
    <lineage>
        <taxon>Eukaryota</taxon>
        <taxon>Viridiplantae</taxon>
        <taxon>Streptophyta</taxon>
        <taxon>Embryophyta</taxon>
        <taxon>Tracheophyta</taxon>
        <taxon>Spermatophyta</taxon>
        <taxon>Magnoliopsida</taxon>
        <taxon>eudicotyledons</taxon>
        <taxon>Gunneridae</taxon>
        <taxon>Pentapetalae</taxon>
        <taxon>rosids</taxon>
        <taxon>malvids</taxon>
        <taxon>Brassicales</taxon>
        <taxon>Brassicaceae</taxon>
        <taxon>Brassiceae</taxon>
        <taxon>Brassica</taxon>
    </lineage>
</organism>
<name>A0A3P6DFM7_BRAOL</name>
<dbReference type="EMBL" id="LR031875">
    <property type="protein sequence ID" value="VDD30013.1"/>
    <property type="molecule type" value="Genomic_DNA"/>
</dbReference>
<protein>
    <submittedName>
        <fullName evidence="1">Uncharacterized protein</fullName>
    </submittedName>
</protein>
<evidence type="ECO:0000313" key="1">
    <source>
        <dbReference type="EMBL" id="VDD30013.1"/>
    </source>
</evidence>